<evidence type="ECO:0008006" key="3">
    <source>
        <dbReference type="Google" id="ProtNLM"/>
    </source>
</evidence>
<protein>
    <recommendedName>
        <fullName evidence="3">DNA-directed RNA polymerase</fullName>
    </recommendedName>
</protein>
<name>A0ABQ5JCM5_9ASTR</name>
<evidence type="ECO:0000313" key="2">
    <source>
        <dbReference type="Proteomes" id="UP001151760"/>
    </source>
</evidence>
<proteinExistence type="predicted"/>
<reference evidence="1" key="1">
    <citation type="journal article" date="2022" name="Int. J. Mol. Sci.">
        <title>Draft Genome of Tanacetum Coccineum: Genomic Comparison of Closely Related Tanacetum-Family Plants.</title>
        <authorList>
            <person name="Yamashiro T."/>
            <person name="Shiraishi A."/>
            <person name="Nakayama K."/>
            <person name="Satake H."/>
        </authorList>
    </citation>
    <scope>NUCLEOTIDE SEQUENCE</scope>
</reference>
<organism evidence="1 2">
    <name type="scientific">Tanacetum coccineum</name>
    <dbReference type="NCBI Taxonomy" id="301880"/>
    <lineage>
        <taxon>Eukaryota</taxon>
        <taxon>Viridiplantae</taxon>
        <taxon>Streptophyta</taxon>
        <taxon>Embryophyta</taxon>
        <taxon>Tracheophyta</taxon>
        <taxon>Spermatophyta</taxon>
        <taxon>Magnoliopsida</taxon>
        <taxon>eudicotyledons</taxon>
        <taxon>Gunneridae</taxon>
        <taxon>Pentapetalae</taxon>
        <taxon>asterids</taxon>
        <taxon>campanulids</taxon>
        <taxon>Asterales</taxon>
        <taxon>Asteraceae</taxon>
        <taxon>Asteroideae</taxon>
        <taxon>Anthemideae</taxon>
        <taxon>Anthemidinae</taxon>
        <taxon>Tanacetum</taxon>
    </lineage>
</organism>
<comment type="caution">
    <text evidence="1">The sequence shown here is derived from an EMBL/GenBank/DDBJ whole genome shotgun (WGS) entry which is preliminary data.</text>
</comment>
<sequence length="316" mass="36276">MKTSIDSKTKLIAKAANESFDPHYSNYIVLNDLDMPLEPRMDQDDEFESTLDFVNEPTYKSCYKMKFSCMIGYRHVNADFLPILSINMITKRFYNSIIKDKGDHEGKNLAGTLIDIPIFVGNFSIILGFSIIDDMDITSGVVLGMPFCKKFVSCQKIIERFAHGDKMQYDQCSKRRVLAPQRRRQGVRHSLAVTIWTLPLALSDLAVKKSTIWYTLKKTCVELVRAILTPRQHTFAQELKIENHPEQHIRGVHETIVEEVMKEPKIRSLGNVPFEELYGHDKESPFDTELEIKFTGKEYLSQKANVDQVLSMDAVD</sequence>
<accession>A0ABQ5JCM5</accession>
<gene>
    <name evidence="1" type="ORF">Tco_1125279</name>
</gene>
<keyword evidence="2" id="KW-1185">Reference proteome</keyword>
<dbReference type="Proteomes" id="UP001151760">
    <property type="component" value="Unassembled WGS sequence"/>
</dbReference>
<reference evidence="1" key="2">
    <citation type="submission" date="2022-01" db="EMBL/GenBank/DDBJ databases">
        <authorList>
            <person name="Yamashiro T."/>
            <person name="Shiraishi A."/>
            <person name="Satake H."/>
            <person name="Nakayama K."/>
        </authorList>
    </citation>
    <scope>NUCLEOTIDE SEQUENCE</scope>
</reference>
<evidence type="ECO:0000313" key="1">
    <source>
        <dbReference type="EMBL" id="GJU08849.1"/>
    </source>
</evidence>
<dbReference type="EMBL" id="BQNB010021673">
    <property type="protein sequence ID" value="GJU08849.1"/>
    <property type="molecule type" value="Genomic_DNA"/>
</dbReference>